<proteinExistence type="predicted"/>
<feature type="compositionally biased region" description="Low complexity" evidence="1">
    <location>
        <begin position="126"/>
        <end position="135"/>
    </location>
</feature>
<reference evidence="3" key="1">
    <citation type="submission" date="2020-09" db="EMBL/GenBank/DDBJ databases">
        <title>Bosea spartocytisi sp. nov. a root nodule endophyte of Spartocytisus supranubius in the high mountain ecosystem fo the Teide National Park (Canary Islands, Spain).</title>
        <authorList>
            <person name="Pulido-Suarez L."/>
            <person name="Peix A."/>
            <person name="Igual J.M."/>
            <person name="Socas-Perez N."/>
            <person name="Velazquez E."/>
            <person name="Flores-Felix J.D."/>
            <person name="Leon-Barrios M."/>
        </authorList>
    </citation>
    <scope>NUCLEOTIDE SEQUENCE</scope>
    <source>
        <strain evidence="3">SSUT16</strain>
    </source>
</reference>
<gene>
    <name evidence="3" type="ORF">IED13_13090</name>
</gene>
<accession>A0A927E952</accession>
<keyword evidence="2" id="KW-0732">Signal</keyword>
<evidence type="ECO:0000256" key="1">
    <source>
        <dbReference type="SAM" id="MobiDB-lite"/>
    </source>
</evidence>
<keyword evidence="4" id="KW-1185">Reference proteome</keyword>
<dbReference type="AlphaFoldDB" id="A0A927E952"/>
<comment type="caution">
    <text evidence="3">The sequence shown here is derived from an EMBL/GenBank/DDBJ whole genome shotgun (WGS) entry which is preliminary data.</text>
</comment>
<dbReference type="EMBL" id="JACXWY010000007">
    <property type="protein sequence ID" value="MBD3846638.1"/>
    <property type="molecule type" value="Genomic_DNA"/>
</dbReference>
<dbReference type="RefSeq" id="WP_133562277.1">
    <property type="nucleotide sequence ID" value="NZ_JACXWY010000007.1"/>
</dbReference>
<protein>
    <submittedName>
        <fullName evidence="3">Uncharacterized protein</fullName>
    </submittedName>
</protein>
<dbReference type="Proteomes" id="UP000619295">
    <property type="component" value="Unassembled WGS sequence"/>
</dbReference>
<name>A0A927E952_9HYPH</name>
<organism evidence="3 4">
    <name type="scientific">Bosea spartocytisi</name>
    <dbReference type="NCBI Taxonomy" id="2773451"/>
    <lineage>
        <taxon>Bacteria</taxon>
        <taxon>Pseudomonadati</taxon>
        <taxon>Pseudomonadota</taxon>
        <taxon>Alphaproteobacteria</taxon>
        <taxon>Hyphomicrobiales</taxon>
        <taxon>Boseaceae</taxon>
        <taxon>Bosea</taxon>
    </lineage>
</organism>
<evidence type="ECO:0000313" key="4">
    <source>
        <dbReference type="Proteomes" id="UP000619295"/>
    </source>
</evidence>
<feature type="region of interest" description="Disordered" evidence="1">
    <location>
        <begin position="126"/>
        <end position="149"/>
    </location>
</feature>
<feature type="chain" id="PRO_5037381764" evidence="2">
    <location>
        <begin position="29"/>
        <end position="159"/>
    </location>
</feature>
<feature type="signal peptide" evidence="2">
    <location>
        <begin position="1"/>
        <end position="28"/>
    </location>
</feature>
<evidence type="ECO:0000256" key="2">
    <source>
        <dbReference type="SAM" id="SignalP"/>
    </source>
</evidence>
<sequence length="159" mass="16480">MRLRTASGLAATLGLAMASLVIASPASAQVSGCEPLQKLLTTRQAMVAKITAAQKAKRKMTPQEACSTFGSLVNNGNETLKFASANQDWCQIPATFIEGLKNDNARIGTFRGQACNAVKQQAAMQRRAQQQAQSANPFGGADSITSGAGGGLKVPQGAL</sequence>
<evidence type="ECO:0000313" key="3">
    <source>
        <dbReference type="EMBL" id="MBD3846638.1"/>
    </source>
</evidence>